<protein>
    <recommendedName>
        <fullName evidence="1">VWFA domain-containing protein</fullName>
    </recommendedName>
</protein>
<dbReference type="RefSeq" id="WP_284153780.1">
    <property type="nucleotide sequence ID" value="NZ_AP025516.1"/>
</dbReference>
<keyword evidence="3" id="KW-1185">Reference proteome</keyword>
<dbReference type="CDD" id="cd01454">
    <property type="entry name" value="vWA_norD_type"/>
    <property type="match status" value="1"/>
</dbReference>
<dbReference type="PANTHER" id="PTHR41248:SF1">
    <property type="entry name" value="NORD PROTEIN"/>
    <property type="match status" value="1"/>
</dbReference>
<evidence type="ECO:0000313" key="2">
    <source>
        <dbReference type="EMBL" id="BDD86705.1"/>
    </source>
</evidence>
<dbReference type="SUPFAM" id="SSF53300">
    <property type="entry name" value="vWA-like"/>
    <property type="match status" value="1"/>
</dbReference>
<dbReference type="SMART" id="SM00327">
    <property type="entry name" value="VWA"/>
    <property type="match status" value="1"/>
</dbReference>
<evidence type="ECO:0000313" key="3">
    <source>
        <dbReference type="Proteomes" id="UP000830055"/>
    </source>
</evidence>
<dbReference type="Gene3D" id="3.40.50.410">
    <property type="entry name" value="von Willebrand factor, type A domain"/>
    <property type="match status" value="1"/>
</dbReference>
<gene>
    <name evidence="2" type="ORF">DPPLL_10700</name>
</gene>
<accession>A0ABM7W6V0</accession>
<dbReference type="PROSITE" id="PS50234">
    <property type="entry name" value="VWFA"/>
    <property type="match status" value="1"/>
</dbReference>
<dbReference type="Proteomes" id="UP000830055">
    <property type="component" value="Chromosome"/>
</dbReference>
<dbReference type="InterPro" id="IPR002035">
    <property type="entry name" value="VWF_A"/>
</dbReference>
<reference evidence="2 3" key="1">
    <citation type="submission" date="2022-01" db="EMBL/GenBank/DDBJ databases">
        <title>Desulfofustis limnae sp. nov., a novel mesophilic sulfate-reducing bacterium isolated from marsh soil.</title>
        <authorList>
            <person name="Watanabe M."/>
            <person name="Takahashi A."/>
            <person name="Kojima H."/>
            <person name="Fukui M."/>
        </authorList>
    </citation>
    <scope>NUCLEOTIDE SEQUENCE [LARGE SCALE GENOMIC DNA]</scope>
    <source>
        <strain evidence="2 3">PPLL</strain>
    </source>
</reference>
<organism evidence="2 3">
    <name type="scientific">Desulfofustis limnaeus</name>
    <dbReference type="NCBI Taxonomy" id="2740163"/>
    <lineage>
        <taxon>Bacteria</taxon>
        <taxon>Pseudomonadati</taxon>
        <taxon>Thermodesulfobacteriota</taxon>
        <taxon>Desulfobulbia</taxon>
        <taxon>Desulfobulbales</taxon>
        <taxon>Desulfocapsaceae</taxon>
        <taxon>Desulfofustis</taxon>
    </lineage>
</organism>
<dbReference type="InterPro" id="IPR051928">
    <property type="entry name" value="NorD/CobT"/>
</dbReference>
<dbReference type="EMBL" id="AP025516">
    <property type="protein sequence ID" value="BDD86705.1"/>
    <property type="molecule type" value="Genomic_DNA"/>
</dbReference>
<dbReference type="PANTHER" id="PTHR41248">
    <property type="entry name" value="NORD PROTEIN"/>
    <property type="match status" value="1"/>
</dbReference>
<evidence type="ECO:0000259" key="1">
    <source>
        <dbReference type="PROSITE" id="PS50234"/>
    </source>
</evidence>
<dbReference type="Pfam" id="PF00092">
    <property type="entry name" value="VWA"/>
    <property type="match status" value="1"/>
</dbReference>
<dbReference type="InterPro" id="IPR036465">
    <property type="entry name" value="vWFA_dom_sf"/>
</dbReference>
<sequence>MNAEQCKELLYELVYPSHPNEWEIDGLIQGLAGLDDDRQQLLFGQVQAIWPISHSLCLAFLDQASRQTVVPEHLMGEWIRALLAVYESRGLAAAQGLLTQGGAAFLADRKPTGRVSLERVSPWLLLFLHGLAGTPMDLAPGATAVSDGATVFLPSYLDVFDEERDNKTLYKFLTALHWALYRQRLHEVVPEPSAIAAACSLSGHRPPVGGTPTVVEFFALFPMPLLAADLFFIEGCRRAGRWLVAELPGLARQWREVSVRLALRLLPESDDVGRAVHRLALAAVTAAAAEPGEQTDCVALADEGGSAFGSDLVASYRRLADGLGAYTRPQLLDILGKIDFSALAAQRQRRRVEVREAFVLQVAQLLSRQRQGAGETKGAIGDKADGARIIAVDREEGSQGRLALQIDNHRCELPEEVQQLAAEISQDLGGVPDSYLAAAVGIAGGSLSRETGPAATTGEVVPGTMAIRYDEWDYRRRGYRKDWCTVYEKEVLPVQSTFVAATRTAYRGELTRLRHQFEMMRINECFVGRQKEGDELDLDAVVEARADRRAGTAASDNLFVRLVRNERDLVTLFLVDMSNSTQGWVGKVIKAALVLLCEAMEAAGDRYGMYGFSGMRRSRCEVFPIKRLDEPYREAVARRIGSIAPRDYTRIGPAIRFGIDRLRRCEARTRLLVTITDGKPEDYDDYKGDYAIEDTRKALLEARGSGLHAFGVAVDRQARDYLPRIFGRSNYLVIDQVEQLPMRLTELYRQLTS</sequence>
<proteinExistence type="predicted"/>
<feature type="domain" description="VWFA" evidence="1">
    <location>
        <begin position="570"/>
        <end position="751"/>
    </location>
</feature>
<name>A0ABM7W6V0_9BACT</name>